<dbReference type="InterPro" id="IPR039702">
    <property type="entry name" value="FPS1-like"/>
</dbReference>
<keyword evidence="5" id="KW-0460">Magnesium</keyword>
<dbReference type="SUPFAM" id="SSF48576">
    <property type="entry name" value="Terpenoid synthases"/>
    <property type="match status" value="1"/>
</dbReference>
<dbReference type="GO" id="GO:0004161">
    <property type="term" value="F:dimethylallyltranstransferase activity"/>
    <property type="evidence" value="ECO:0000318"/>
    <property type="project" value="GO_Central"/>
</dbReference>
<evidence type="ECO:0000256" key="6">
    <source>
        <dbReference type="ARBA" id="ARBA00023229"/>
    </source>
</evidence>
<dbReference type="STRING" id="105231.A0A1Y1ICH6"/>
<accession>A0A1Y1ICH6</accession>
<dbReference type="OrthoDB" id="10257492at2759"/>
<protein>
    <submittedName>
        <fullName evidence="8">Farnesyl diphosphate synthase</fullName>
    </submittedName>
</protein>
<evidence type="ECO:0000256" key="1">
    <source>
        <dbReference type="ARBA" id="ARBA00001946"/>
    </source>
</evidence>
<dbReference type="GO" id="GO:0046872">
    <property type="term" value="F:metal ion binding"/>
    <property type="evidence" value="ECO:0007669"/>
    <property type="project" value="UniProtKB-KW"/>
</dbReference>
<dbReference type="Pfam" id="PF00348">
    <property type="entry name" value="polyprenyl_synt"/>
    <property type="match status" value="1"/>
</dbReference>
<comment type="cofactor">
    <cofactor evidence="1">
        <name>Mg(2+)</name>
        <dbReference type="ChEBI" id="CHEBI:18420"/>
    </cofactor>
</comment>
<dbReference type="PROSITE" id="PS00444">
    <property type="entry name" value="POLYPRENYL_SYNTHASE_2"/>
    <property type="match status" value="1"/>
</dbReference>
<evidence type="ECO:0000256" key="4">
    <source>
        <dbReference type="ARBA" id="ARBA00022723"/>
    </source>
</evidence>
<keyword evidence="3 7" id="KW-0808">Transferase</keyword>
<dbReference type="GO" id="GO:0004337">
    <property type="term" value="F:(2E,6E)-farnesyl diphosphate synthase activity"/>
    <property type="evidence" value="ECO:0000318"/>
    <property type="project" value="GO_Central"/>
</dbReference>
<dbReference type="PANTHER" id="PTHR11525">
    <property type="entry name" value="FARNESYL-PYROPHOSPHATE SYNTHETASE"/>
    <property type="match status" value="1"/>
</dbReference>
<dbReference type="GO" id="GO:0005737">
    <property type="term" value="C:cytoplasm"/>
    <property type="evidence" value="ECO:0000318"/>
    <property type="project" value="GO_Central"/>
</dbReference>
<organism evidence="8 9">
    <name type="scientific">Klebsormidium nitens</name>
    <name type="common">Green alga</name>
    <name type="synonym">Ulothrix nitens</name>
    <dbReference type="NCBI Taxonomy" id="105231"/>
    <lineage>
        <taxon>Eukaryota</taxon>
        <taxon>Viridiplantae</taxon>
        <taxon>Streptophyta</taxon>
        <taxon>Klebsormidiophyceae</taxon>
        <taxon>Klebsormidiales</taxon>
        <taxon>Klebsormidiaceae</taxon>
        <taxon>Klebsormidium</taxon>
    </lineage>
</organism>
<dbReference type="OMA" id="CSWVVNQ"/>
<dbReference type="FunFam" id="1.10.600.10:FF:000008">
    <property type="entry name" value="Farnesyl pyrophosphate synthase"/>
    <property type="match status" value="1"/>
</dbReference>
<comment type="similarity">
    <text evidence="2 7">Belongs to the FPP/GGPP synthase family.</text>
</comment>
<dbReference type="GO" id="GO:0045337">
    <property type="term" value="P:farnesyl diphosphate biosynthetic process"/>
    <property type="evidence" value="ECO:0000318"/>
    <property type="project" value="GO_Central"/>
</dbReference>
<keyword evidence="4" id="KW-0479">Metal-binding</keyword>
<evidence type="ECO:0000256" key="7">
    <source>
        <dbReference type="RuleBase" id="RU004466"/>
    </source>
</evidence>
<dbReference type="Proteomes" id="UP000054558">
    <property type="component" value="Unassembled WGS sequence"/>
</dbReference>
<dbReference type="PROSITE" id="PS00723">
    <property type="entry name" value="POLYPRENYL_SYNTHASE_1"/>
    <property type="match status" value="1"/>
</dbReference>
<dbReference type="CDD" id="cd00685">
    <property type="entry name" value="Trans_IPPS_HT"/>
    <property type="match status" value="1"/>
</dbReference>
<reference evidence="8 9" key="1">
    <citation type="journal article" date="2014" name="Nat. Commun.">
        <title>Klebsormidium flaccidum genome reveals primary factors for plant terrestrial adaptation.</title>
        <authorList>
            <person name="Hori K."/>
            <person name="Maruyama F."/>
            <person name="Fujisawa T."/>
            <person name="Togashi T."/>
            <person name="Yamamoto N."/>
            <person name="Seo M."/>
            <person name="Sato S."/>
            <person name="Yamada T."/>
            <person name="Mori H."/>
            <person name="Tajima N."/>
            <person name="Moriyama T."/>
            <person name="Ikeuchi M."/>
            <person name="Watanabe M."/>
            <person name="Wada H."/>
            <person name="Kobayashi K."/>
            <person name="Saito M."/>
            <person name="Masuda T."/>
            <person name="Sasaki-Sekimoto Y."/>
            <person name="Mashiguchi K."/>
            <person name="Awai K."/>
            <person name="Shimojima M."/>
            <person name="Masuda S."/>
            <person name="Iwai M."/>
            <person name="Nobusawa T."/>
            <person name="Narise T."/>
            <person name="Kondo S."/>
            <person name="Saito H."/>
            <person name="Sato R."/>
            <person name="Murakawa M."/>
            <person name="Ihara Y."/>
            <person name="Oshima-Yamada Y."/>
            <person name="Ohtaka K."/>
            <person name="Satoh M."/>
            <person name="Sonobe K."/>
            <person name="Ishii M."/>
            <person name="Ohtani R."/>
            <person name="Kanamori-Sato M."/>
            <person name="Honoki R."/>
            <person name="Miyazaki D."/>
            <person name="Mochizuki H."/>
            <person name="Umetsu J."/>
            <person name="Higashi K."/>
            <person name="Shibata D."/>
            <person name="Kamiya Y."/>
            <person name="Sato N."/>
            <person name="Nakamura Y."/>
            <person name="Tabata S."/>
            <person name="Ida S."/>
            <person name="Kurokawa K."/>
            <person name="Ohta H."/>
        </authorList>
    </citation>
    <scope>NUCLEOTIDE SEQUENCE [LARGE SCALE GENOMIC DNA]</scope>
    <source>
        <strain evidence="8 9">NIES-2285</strain>
    </source>
</reference>
<sequence length="365" mass="41577">MATVLDGSNATCEAANGLSKEKLASSKDLFLKVYEQLVRELLEDSKVYTFTEEARAWTKKMTDYTVPGGKLNRGLSVIDSLRLLKEGNLTDEEEFRACALGWCIEWLQGYFLVEDDIMDKSVTRRGQPCWYRVPQVGLIAINDGILLDSHIYRILKRHFKALPIYIDLVDLFHDVTYQTACGQQLDLITTPEGTVDLSKYTMSTYLKIVQYKTAYYSFYLPVACALYLAGEASPENLQIAEEILIAMGTYFQVQDDYLDCYGAPEVIGKIGTDIEDTKCSWLVVQALQRANDDQKRTIEEKYGRADPACVAEIKKLYAELKLEAAFQEYEQQSYDELTAAIRKVDSKRLQAVFLTFLGKVYKRQK</sequence>
<evidence type="ECO:0000313" key="8">
    <source>
        <dbReference type="EMBL" id="GAQ86416.1"/>
    </source>
</evidence>
<keyword evidence="9" id="KW-1185">Reference proteome</keyword>
<dbReference type="PANTHER" id="PTHR11525:SF0">
    <property type="entry name" value="FARNESYL PYROPHOSPHATE SYNTHASE"/>
    <property type="match status" value="1"/>
</dbReference>
<dbReference type="AlphaFoldDB" id="A0A1Y1ICH6"/>
<proteinExistence type="inferred from homology"/>
<dbReference type="SFLD" id="SFLDG01017">
    <property type="entry name" value="Polyprenyl_Transferase_Like"/>
    <property type="match status" value="1"/>
</dbReference>
<dbReference type="SFLD" id="SFLDS00005">
    <property type="entry name" value="Isoprenoid_Synthase_Type_I"/>
    <property type="match status" value="1"/>
</dbReference>
<dbReference type="InterPro" id="IPR000092">
    <property type="entry name" value="Polyprenyl_synt"/>
</dbReference>
<dbReference type="Gene3D" id="1.10.600.10">
    <property type="entry name" value="Farnesyl Diphosphate Synthase"/>
    <property type="match status" value="1"/>
</dbReference>
<dbReference type="EMBL" id="DF237236">
    <property type="protein sequence ID" value="GAQ86416.1"/>
    <property type="molecule type" value="Genomic_DNA"/>
</dbReference>
<evidence type="ECO:0000313" key="9">
    <source>
        <dbReference type="Proteomes" id="UP000054558"/>
    </source>
</evidence>
<evidence type="ECO:0000256" key="3">
    <source>
        <dbReference type="ARBA" id="ARBA00022679"/>
    </source>
</evidence>
<keyword evidence="6" id="KW-0414">Isoprene biosynthesis</keyword>
<evidence type="ECO:0000256" key="2">
    <source>
        <dbReference type="ARBA" id="ARBA00006706"/>
    </source>
</evidence>
<dbReference type="InterPro" id="IPR033749">
    <property type="entry name" value="Polyprenyl_synt_CS"/>
</dbReference>
<gene>
    <name evidence="8" type="ORF">KFL_002870200</name>
</gene>
<name>A0A1Y1ICH6_KLENI</name>
<dbReference type="InterPro" id="IPR008949">
    <property type="entry name" value="Isoprenoid_synthase_dom_sf"/>
</dbReference>
<evidence type="ECO:0000256" key="5">
    <source>
        <dbReference type="ARBA" id="ARBA00022842"/>
    </source>
</evidence>